<comment type="caution">
    <text evidence="2">The sequence shown here is derived from an EMBL/GenBank/DDBJ whole genome shotgun (WGS) entry which is preliminary data.</text>
</comment>
<evidence type="ECO:0000313" key="2">
    <source>
        <dbReference type="EMBL" id="MBK9985230.1"/>
    </source>
</evidence>
<organism evidence="2 3">
    <name type="scientific">Candidatus Opimibacter skivensis</name>
    <dbReference type="NCBI Taxonomy" id="2982028"/>
    <lineage>
        <taxon>Bacteria</taxon>
        <taxon>Pseudomonadati</taxon>
        <taxon>Bacteroidota</taxon>
        <taxon>Saprospiria</taxon>
        <taxon>Saprospirales</taxon>
        <taxon>Saprospiraceae</taxon>
        <taxon>Candidatus Opimibacter</taxon>
    </lineage>
</organism>
<sequence>MIKKVLLLPWFLFLFHCAFTQNPSLQDSTLNNLVHPAGYKTCTIGELGNVKKTGKGKHSMIIIPGLGFGGDKYDELIRHYKKRYTVYTITPAGFDGTPAPPMPEAPVKYFSLPWTNGIETGIINLIEKENLHKPIILAHFVTGTQVALNLAHDHPDLISSAIIIGGSPYRYHPSQSKDGSWSDWENEQKYTPDQREKVLDYYWAPKWFKTVTKKTWDDNMWTPDDYCKDKTTGKDLFDSSARVPIQVMVEYLLEWMAYDPHEKYKDIHVPVLVLVPDFKELLSYTPKDTLSCKSYAANNT</sequence>
<dbReference type="EMBL" id="JADKGY010000034">
    <property type="protein sequence ID" value="MBK9985230.1"/>
    <property type="molecule type" value="Genomic_DNA"/>
</dbReference>
<keyword evidence="1" id="KW-0732">Signal</keyword>
<accession>A0A9D7SXT8</accession>
<dbReference type="GO" id="GO:0016787">
    <property type="term" value="F:hydrolase activity"/>
    <property type="evidence" value="ECO:0007669"/>
    <property type="project" value="UniProtKB-KW"/>
</dbReference>
<protein>
    <submittedName>
        <fullName evidence="2">Alpha/beta hydrolase</fullName>
    </submittedName>
</protein>
<dbReference type="Gene3D" id="3.40.50.1820">
    <property type="entry name" value="alpha/beta hydrolase"/>
    <property type="match status" value="1"/>
</dbReference>
<evidence type="ECO:0000256" key="1">
    <source>
        <dbReference type="SAM" id="SignalP"/>
    </source>
</evidence>
<feature type="signal peptide" evidence="1">
    <location>
        <begin position="1"/>
        <end position="20"/>
    </location>
</feature>
<feature type="chain" id="PRO_5039292048" evidence="1">
    <location>
        <begin position="21"/>
        <end position="300"/>
    </location>
</feature>
<dbReference type="SUPFAM" id="SSF53474">
    <property type="entry name" value="alpha/beta-Hydrolases"/>
    <property type="match status" value="1"/>
</dbReference>
<evidence type="ECO:0000313" key="3">
    <source>
        <dbReference type="Proteomes" id="UP000808337"/>
    </source>
</evidence>
<proteinExistence type="predicted"/>
<gene>
    <name evidence="2" type="ORF">IPP15_23260</name>
</gene>
<reference evidence="2 3" key="1">
    <citation type="submission" date="2020-10" db="EMBL/GenBank/DDBJ databases">
        <title>Connecting structure to function with the recovery of over 1000 high-quality activated sludge metagenome-assembled genomes encoding full-length rRNA genes using long-read sequencing.</title>
        <authorList>
            <person name="Singleton C.M."/>
            <person name="Petriglieri F."/>
            <person name="Kristensen J.M."/>
            <person name="Kirkegaard R.H."/>
            <person name="Michaelsen T.Y."/>
            <person name="Andersen M.H."/>
            <person name="Karst S.M."/>
            <person name="Dueholm M.S."/>
            <person name="Nielsen P.H."/>
            <person name="Albertsen M."/>
        </authorList>
    </citation>
    <scope>NUCLEOTIDE SEQUENCE [LARGE SCALE GENOMIC DNA]</scope>
    <source>
        <strain evidence="2">Ribe_18-Q3-R11-54_MAXAC.273</strain>
    </source>
</reference>
<dbReference type="AlphaFoldDB" id="A0A9D7SXT8"/>
<dbReference type="InterPro" id="IPR029058">
    <property type="entry name" value="AB_hydrolase_fold"/>
</dbReference>
<name>A0A9D7SXT8_9BACT</name>
<dbReference type="Proteomes" id="UP000808337">
    <property type="component" value="Unassembled WGS sequence"/>
</dbReference>
<keyword evidence="2" id="KW-0378">Hydrolase</keyword>